<name>A0A8S3ZJ24_9EUPU</name>
<dbReference type="AlphaFoldDB" id="A0A8S3ZJ24"/>
<protein>
    <submittedName>
        <fullName evidence="2">Uncharacterized protein</fullName>
    </submittedName>
</protein>
<comment type="caution">
    <text evidence="2">The sequence shown here is derived from an EMBL/GenBank/DDBJ whole genome shotgun (WGS) entry which is preliminary data.</text>
</comment>
<organism evidence="2 3">
    <name type="scientific">Candidula unifasciata</name>
    <dbReference type="NCBI Taxonomy" id="100452"/>
    <lineage>
        <taxon>Eukaryota</taxon>
        <taxon>Metazoa</taxon>
        <taxon>Spiralia</taxon>
        <taxon>Lophotrochozoa</taxon>
        <taxon>Mollusca</taxon>
        <taxon>Gastropoda</taxon>
        <taxon>Heterobranchia</taxon>
        <taxon>Euthyneura</taxon>
        <taxon>Panpulmonata</taxon>
        <taxon>Eupulmonata</taxon>
        <taxon>Stylommatophora</taxon>
        <taxon>Helicina</taxon>
        <taxon>Helicoidea</taxon>
        <taxon>Geomitridae</taxon>
        <taxon>Candidula</taxon>
    </lineage>
</organism>
<keyword evidence="3" id="KW-1185">Reference proteome</keyword>
<accession>A0A8S3ZJ24</accession>
<reference evidence="2" key="1">
    <citation type="submission" date="2021-04" db="EMBL/GenBank/DDBJ databases">
        <authorList>
            <consortium name="Molecular Ecology Group"/>
        </authorList>
    </citation>
    <scope>NUCLEOTIDE SEQUENCE</scope>
</reference>
<gene>
    <name evidence="2" type="ORF">CUNI_LOCUS12754</name>
</gene>
<dbReference type="Proteomes" id="UP000678393">
    <property type="component" value="Unassembled WGS sequence"/>
</dbReference>
<sequence>MMNLLGRFGPVCEQLFPKKPGQYIVLATQSQTLRCRAAATISGTSTVPVAPSPNVNALTPAQLARLHVRQFHTVGISGRKVRPRFLLEPDGSLKASSYREIGTLIRIVGGLGRFLKVRYLVLFGGAGGGYAASQQVEKIKSYIPDMEWMKQYIPDSDTINEWIPDWRSWHVREQAAVSFRTLLQQVSEVMPERGWLKDKLQDLPDFRTKITELREKLKASLPSEFSTTIIEESDAAAFNVTSAKLGSSASSDDGHKESEHEDASYLYRTDLDSHQQGYYDVIIDPEPQATRQKIQEEIMDIQLRYQKEIERLEKDNRELRKQLLLKEQKTGGKPRAMK</sequence>
<evidence type="ECO:0000313" key="2">
    <source>
        <dbReference type="EMBL" id="CAG5127196.1"/>
    </source>
</evidence>
<proteinExistence type="predicted"/>
<keyword evidence="1" id="KW-0175">Coiled coil</keyword>
<evidence type="ECO:0000256" key="1">
    <source>
        <dbReference type="SAM" id="Coils"/>
    </source>
</evidence>
<feature type="non-terminal residue" evidence="2">
    <location>
        <position position="1"/>
    </location>
</feature>
<feature type="coiled-coil region" evidence="1">
    <location>
        <begin position="291"/>
        <end position="329"/>
    </location>
</feature>
<dbReference type="OrthoDB" id="415706at2759"/>
<evidence type="ECO:0000313" key="3">
    <source>
        <dbReference type="Proteomes" id="UP000678393"/>
    </source>
</evidence>
<dbReference type="EMBL" id="CAJHNH020002604">
    <property type="protein sequence ID" value="CAG5127196.1"/>
    <property type="molecule type" value="Genomic_DNA"/>
</dbReference>